<protein>
    <recommendedName>
        <fullName evidence="2">VWFA domain-containing protein</fullName>
    </recommendedName>
</protein>
<dbReference type="Gene3D" id="3.40.50.410">
    <property type="entry name" value="von Willebrand factor, type A domain"/>
    <property type="match status" value="1"/>
</dbReference>
<evidence type="ECO:0000256" key="1">
    <source>
        <dbReference type="SAM" id="Phobius"/>
    </source>
</evidence>
<dbReference type="InterPro" id="IPR002035">
    <property type="entry name" value="VWF_A"/>
</dbReference>
<organism evidence="3 4">
    <name type="scientific">Vibrio ezurae NBRC 102218</name>
    <dbReference type="NCBI Taxonomy" id="1219080"/>
    <lineage>
        <taxon>Bacteria</taxon>
        <taxon>Pseudomonadati</taxon>
        <taxon>Pseudomonadota</taxon>
        <taxon>Gammaproteobacteria</taxon>
        <taxon>Vibrionales</taxon>
        <taxon>Vibrionaceae</taxon>
        <taxon>Vibrio</taxon>
    </lineage>
</organism>
<dbReference type="PANTHER" id="PTHR24020:SF20">
    <property type="entry name" value="PH DOMAIN-CONTAINING PROTEIN"/>
    <property type="match status" value="1"/>
</dbReference>
<name>U3AH65_9VIBR</name>
<sequence length="465" mass="50766">MDKTRTTQHSKRQYGLAVLLTVVALPFLLIMAGLAIDSGRAYSMQAKLFAAIDAAGIAAARAVSSGSSQTLREANATAAAQKYFNVNISQALQSSHPSLSTPVFNYDSEGNISISLTANANMPTSFIRLLGFDTWAIGVEAETIRRPVDISLVIDNSGSLRDVFDVVQQRSKDFLSNFNPEFDRVAVTQYGYGANAVVPFNLVQRSYSSSDVEQKIDTMTYRTGGSNHYTNTAEGFYQGYAEFDTNDSLSANLKVIVVFTDGAPNTFTSNFVVDNNNTYLASISTTDSEARGLWDPTKMRDRMSYVLQNGNTVSSNNDSQGSEIYKYVSISNNDSYHGFSLLGGPRAGNTTYSYSGGSGDKTDFKNVIRSISRDLPEKMAYQAREDGVYVFTLGLGDALLDDMGHGTGEDMLYRMANDPSMQSRAATAGEFQADQKQGLYCFAQNEDDLGPCFDKMLDVIIRLTL</sequence>
<reference evidence="3 4" key="1">
    <citation type="submission" date="2013-09" db="EMBL/GenBank/DDBJ databases">
        <title>Whole genome shotgun sequence of Vibrio ezurae NBRC 102218.</title>
        <authorList>
            <person name="Yoshida I."/>
            <person name="Hosoyama A."/>
            <person name="Numata M."/>
            <person name="Hashimoto M."/>
            <person name="Hosoyama Y."/>
            <person name="Tsuchikane K."/>
            <person name="Noguchi M."/>
            <person name="Hirakata S."/>
            <person name="Ichikawa N."/>
            <person name="Ohji S."/>
            <person name="Yamazoe A."/>
            <person name="Fujita N."/>
        </authorList>
    </citation>
    <scope>NUCLEOTIDE SEQUENCE [LARGE SCALE GENOMIC DNA]</scope>
    <source>
        <strain evidence="3 4">NBRC 102218</strain>
    </source>
</reference>
<keyword evidence="1" id="KW-0812">Transmembrane</keyword>
<keyword evidence="1" id="KW-0472">Membrane</keyword>
<keyword evidence="4" id="KW-1185">Reference proteome</keyword>
<dbReference type="EMBL" id="BATM01000009">
    <property type="protein sequence ID" value="GAD79256.1"/>
    <property type="molecule type" value="Genomic_DNA"/>
</dbReference>
<gene>
    <name evidence="3" type="ORF">VEZ01S_09_00240</name>
</gene>
<keyword evidence="1" id="KW-1133">Transmembrane helix</keyword>
<dbReference type="PANTHER" id="PTHR24020">
    <property type="entry name" value="COLLAGEN ALPHA"/>
    <property type="match status" value="1"/>
</dbReference>
<dbReference type="OrthoDB" id="8707694at2"/>
<evidence type="ECO:0000313" key="3">
    <source>
        <dbReference type="EMBL" id="GAD79256.1"/>
    </source>
</evidence>
<proteinExistence type="predicted"/>
<dbReference type="AlphaFoldDB" id="U3AH65"/>
<dbReference type="PROSITE" id="PS50234">
    <property type="entry name" value="VWFA"/>
    <property type="match status" value="1"/>
</dbReference>
<dbReference type="eggNOG" id="COG4961">
    <property type="taxonomic scope" value="Bacteria"/>
</dbReference>
<feature type="domain" description="VWFA" evidence="2">
    <location>
        <begin position="149"/>
        <end position="460"/>
    </location>
</feature>
<dbReference type="SMART" id="SM00327">
    <property type="entry name" value="VWA"/>
    <property type="match status" value="1"/>
</dbReference>
<dbReference type="InterPro" id="IPR050525">
    <property type="entry name" value="ECM_Assembly_Org"/>
</dbReference>
<accession>U3AH65</accession>
<dbReference type="InterPro" id="IPR036465">
    <property type="entry name" value="vWFA_dom_sf"/>
</dbReference>
<dbReference type="RefSeq" id="WP_021712967.1">
    <property type="nucleotide sequence ID" value="NZ_BATM01000009.1"/>
</dbReference>
<feature type="transmembrane region" description="Helical" evidence="1">
    <location>
        <begin position="14"/>
        <end position="36"/>
    </location>
</feature>
<dbReference type="Pfam" id="PF00092">
    <property type="entry name" value="VWA"/>
    <property type="match status" value="1"/>
</dbReference>
<dbReference type="Proteomes" id="UP000016562">
    <property type="component" value="Unassembled WGS sequence"/>
</dbReference>
<dbReference type="CDD" id="cd00198">
    <property type="entry name" value="vWFA"/>
    <property type="match status" value="1"/>
</dbReference>
<evidence type="ECO:0000313" key="4">
    <source>
        <dbReference type="Proteomes" id="UP000016562"/>
    </source>
</evidence>
<dbReference type="SUPFAM" id="SSF53300">
    <property type="entry name" value="vWA-like"/>
    <property type="match status" value="1"/>
</dbReference>
<dbReference type="Pfam" id="PF13400">
    <property type="entry name" value="Tad"/>
    <property type="match status" value="1"/>
</dbReference>
<evidence type="ECO:0000259" key="2">
    <source>
        <dbReference type="PROSITE" id="PS50234"/>
    </source>
</evidence>
<dbReference type="STRING" id="1219080.VEZ01S_09_00240"/>
<comment type="caution">
    <text evidence="3">The sequence shown here is derived from an EMBL/GenBank/DDBJ whole genome shotgun (WGS) entry which is preliminary data.</text>
</comment>
<dbReference type="InterPro" id="IPR028087">
    <property type="entry name" value="Tad_N"/>
</dbReference>